<keyword evidence="3" id="KW-1185">Reference proteome</keyword>
<feature type="region of interest" description="Disordered" evidence="1">
    <location>
        <begin position="1"/>
        <end position="96"/>
    </location>
</feature>
<reference evidence="2 3" key="1">
    <citation type="submission" date="2024-01" db="EMBL/GenBank/DDBJ databases">
        <title>A draft genome for a cacao thread blight-causing isolate of Paramarasmius palmivorus.</title>
        <authorList>
            <person name="Baruah I.K."/>
            <person name="Bukari Y."/>
            <person name="Amoako-Attah I."/>
            <person name="Meinhardt L.W."/>
            <person name="Bailey B.A."/>
            <person name="Cohen S.P."/>
        </authorList>
    </citation>
    <scope>NUCLEOTIDE SEQUENCE [LARGE SCALE GENOMIC DNA]</scope>
    <source>
        <strain evidence="2 3">GH-12</strain>
    </source>
</reference>
<accession>A0AAW0D205</accession>
<sequence>MPRLRLYHTRQEKRQANARKALKYYHKNREKINENRRKTNVSQATSNTSGSTDSGRLENGTGNVRSKSKVQKPSTSTSRSDPREAGTCSSEAMQDKTSEQYWSRRLRKIVQKYERLGPSGQKPDREYCDDLYNKVLAAQDDTQLAQALEKLYDDFIHLKGYIETCEGQILQYLDNGDMLGQFQAFKQRLAERTYLVWDMAYQAMGEGKDGLIKLYNRQRLKFQK</sequence>
<name>A0AAW0D205_9AGAR</name>
<evidence type="ECO:0000256" key="1">
    <source>
        <dbReference type="SAM" id="MobiDB-lite"/>
    </source>
</evidence>
<protein>
    <submittedName>
        <fullName evidence="2">Uncharacterized protein</fullName>
    </submittedName>
</protein>
<organism evidence="2 3">
    <name type="scientific">Paramarasmius palmivorus</name>
    <dbReference type="NCBI Taxonomy" id="297713"/>
    <lineage>
        <taxon>Eukaryota</taxon>
        <taxon>Fungi</taxon>
        <taxon>Dikarya</taxon>
        <taxon>Basidiomycota</taxon>
        <taxon>Agaricomycotina</taxon>
        <taxon>Agaricomycetes</taxon>
        <taxon>Agaricomycetidae</taxon>
        <taxon>Agaricales</taxon>
        <taxon>Marasmiineae</taxon>
        <taxon>Marasmiaceae</taxon>
        <taxon>Paramarasmius</taxon>
    </lineage>
</organism>
<gene>
    <name evidence="2" type="ORF">VNI00_007578</name>
</gene>
<dbReference type="EMBL" id="JAYKXP010000025">
    <property type="protein sequence ID" value="KAK7045329.1"/>
    <property type="molecule type" value="Genomic_DNA"/>
</dbReference>
<dbReference type="Proteomes" id="UP001383192">
    <property type="component" value="Unassembled WGS sequence"/>
</dbReference>
<proteinExistence type="predicted"/>
<evidence type="ECO:0000313" key="2">
    <source>
        <dbReference type="EMBL" id="KAK7045329.1"/>
    </source>
</evidence>
<evidence type="ECO:0000313" key="3">
    <source>
        <dbReference type="Proteomes" id="UP001383192"/>
    </source>
</evidence>
<feature type="compositionally biased region" description="Basic residues" evidence="1">
    <location>
        <begin position="16"/>
        <end position="29"/>
    </location>
</feature>
<comment type="caution">
    <text evidence="2">The sequence shown here is derived from an EMBL/GenBank/DDBJ whole genome shotgun (WGS) entry which is preliminary data.</text>
</comment>
<feature type="compositionally biased region" description="Polar residues" evidence="1">
    <location>
        <begin position="40"/>
        <end position="79"/>
    </location>
</feature>
<dbReference type="AlphaFoldDB" id="A0AAW0D205"/>